<organism evidence="1 2">
    <name type="scientific">Daphnia magna</name>
    <dbReference type="NCBI Taxonomy" id="35525"/>
    <lineage>
        <taxon>Eukaryota</taxon>
        <taxon>Metazoa</taxon>
        <taxon>Ecdysozoa</taxon>
        <taxon>Arthropoda</taxon>
        <taxon>Crustacea</taxon>
        <taxon>Branchiopoda</taxon>
        <taxon>Diplostraca</taxon>
        <taxon>Cladocera</taxon>
        <taxon>Anomopoda</taxon>
        <taxon>Daphniidae</taxon>
        <taxon>Daphnia</taxon>
    </lineage>
</organism>
<proteinExistence type="predicted"/>
<evidence type="ECO:0008006" key="3">
    <source>
        <dbReference type="Google" id="ProtNLM"/>
    </source>
</evidence>
<dbReference type="InterPro" id="IPR036179">
    <property type="entry name" value="Ig-like_dom_sf"/>
</dbReference>
<dbReference type="Proteomes" id="UP001234178">
    <property type="component" value="Unassembled WGS sequence"/>
</dbReference>
<dbReference type="SUPFAM" id="SSF48726">
    <property type="entry name" value="Immunoglobulin"/>
    <property type="match status" value="1"/>
</dbReference>
<dbReference type="InterPro" id="IPR013783">
    <property type="entry name" value="Ig-like_fold"/>
</dbReference>
<gene>
    <name evidence="1" type="ORF">OUZ56_000715</name>
</gene>
<evidence type="ECO:0000313" key="2">
    <source>
        <dbReference type="Proteomes" id="UP001234178"/>
    </source>
</evidence>
<evidence type="ECO:0000313" key="1">
    <source>
        <dbReference type="EMBL" id="KAK4018670.1"/>
    </source>
</evidence>
<protein>
    <recommendedName>
        <fullName evidence="3">Irregular chiasm C-roughest protein</fullName>
    </recommendedName>
</protein>
<dbReference type="EMBL" id="JAOYFB010000036">
    <property type="protein sequence ID" value="KAK4018670.1"/>
    <property type="molecule type" value="Genomic_DNA"/>
</dbReference>
<reference evidence="1 2" key="1">
    <citation type="journal article" date="2023" name="Nucleic Acids Res.">
        <title>The hologenome of Daphnia magna reveals possible DNA methylation and microbiome-mediated evolution of the host genome.</title>
        <authorList>
            <person name="Chaturvedi A."/>
            <person name="Li X."/>
            <person name="Dhandapani V."/>
            <person name="Marshall H."/>
            <person name="Kissane S."/>
            <person name="Cuenca-Cambronero M."/>
            <person name="Asole G."/>
            <person name="Calvet F."/>
            <person name="Ruiz-Romero M."/>
            <person name="Marangio P."/>
            <person name="Guigo R."/>
            <person name="Rago D."/>
            <person name="Mirbahai L."/>
            <person name="Eastwood N."/>
            <person name="Colbourne J.K."/>
            <person name="Zhou J."/>
            <person name="Mallon E."/>
            <person name="Orsini L."/>
        </authorList>
    </citation>
    <scope>NUCLEOTIDE SEQUENCE [LARGE SCALE GENOMIC DNA]</scope>
    <source>
        <strain evidence="1">LRV0_1</strain>
    </source>
</reference>
<dbReference type="Gene3D" id="2.60.40.10">
    <property type="entry name" value="Immunoglobulins"/>
    <property type="match status" value="1"/>
</dbReference>
<comment type="caution">
    <text evidence="1">The sequence shown here is derived from an EMBL/GenBank/DDBJ whole genome shotgun (WGS) entry which is preliminary data.</text>
</comment>
<sequence>MSHTFRGTHECSSVALGLLCVRQILRIDSVSITYSNRLEMSNRNIIETSSDIMDHHNQQFRQSSPSPAPTRRPDSHWLRWSLVVLAFFCCVGVSNGQNSANGQQVRHAQRFEREPEDQTAVVGETVVMACRVLNKAGVLQWTKDDFGLGSDRNLSGFERYSMIGTEDEGEPYGTLNLFHSFGSQYLD</sequence>
<keyword evidence="2" id="KW-1185">Reference proteome</keyword>
<accession>A0ABR0A164</accession>
<name>A0ABR0A164_9CRUS</name>